<feature type="region of interest" description="Disordered" evidence="1">
    <location>
        <begin position="41"/>
        <end position="104"/>
    </location>
</feature>
<evidence type="ECO:0008006" key="5">
    <source>
        <dbReference type="Google" id="ProtNLM"/>
    </source>
</evidence>
<dbReference type="Proteomes" id="UP000007431">
    <property type="component" value="Unassembled WGS sequence"/>
</dbReference>
<accession>D8QHA5</accession>
<evidence type="ECO:0000313" key="3">
    <source>
        <dbReference type="EMBL" id="EFI92635.1"/>
    </source>
</evidence>
<dbReference type="KEGG" id="scm:SCHCO_01216606"/>
<reference evidence="3 4" key="1">
    <citation type="journal article" date="2010" name="Nat. Biotechnol.">
        <title>Genome sequence of the model mushroom Schizophyllum commune.</title>
        <authorList>
            <person name="Ohm R.A."/>
            <person name="de Jong J.F."/>
            <person name="Lugones L.G."/>
            <person name="Aerts A."/>
            <person name="Kothe E."/>
            <person name="Stajich J.E."/>
            <person name="de Vries R.P."/>
            <person name="Record E."/>
            <person name="Levasseur A."/>
            <person name="Baker S.E."/>
            <person name="Bartholomew K.A."/>
            <person name="Coutinho P.M."/>
            <person name="Erdmann S."/>
            <person name="Fowler T.J."/>
            <person name="Gathman A.C."/>
            <person name="Lombard V."/>
            <person name="Henrissat B."/>
            <person name="Knabe N."/>
            <person name="Kuees U."/>
            <person name="Lilly W.W."/>
            <person name="Lindquist E."/>
            <person name="Lucas S."/>
            <person name="Magnuson J.K."/>
            <person name="Piumi F."/>
            <person name="Raudaskoski M."/>
            <person name="Salamov A."/>
            <person name="Schmutz J."/>
            <person name="Schwarze F.W.M.R."/>
            <person name="vanKuyk P.A."/>
            <person name="Horton J.S."/>
            <person name="Grigoriev I.V."/>
            <person name="Woesten H.A.B."/>
        </authorList>
    </citation>
    <scope>NUCLEOTIDE SEQUENCE [LARGE SCALE GENOMIC DNA]</scope>
    <source>
        <strain evidence="4">H4-8 / FGSC 9210</strain>
    </source>
</reference>
<dbReference type="OrthoDB" id="10393983at2759"/>
<keyword evidence="2" id="KW-0812">Transmembrane</keyword>
<organism evidence="4">
    <name type="scientific">Schizophyllum commune (strain H4-8 / FGSC 9210)</name>
    <name type="common">Split gill fungus</name>
    <dbReference type="NCBI Taxonomy" id="578458"/>
    <lineage>
        <taxon>Eukaryota</taxon>
        <taxon>Fungi</taxon>
        <taxon>Dikarya</taxon>
        <taxon>Basidiomycota</taxon>
        <taxon>Agaricomycotina</taxon>
        <taxon>Agaricomycetes</taxon>
        <taxon>Agaricomycetidae</taxon>
        <taxon>Agaricales</taxon>
        <taxon>Schizophyllaceae</taxon>
        <taxon>Schizophyllum</taxon>
    </lineage>
</organism>
<gene>
    <name evidence="3" type="ORF">SCHCODRAFT_113254</name>
</gene>
<sequence>MPISPPPPNHPLSTFNIIIIIMAFLFKVSGYLQIAVDRAFSRTPSPSPTTDSDNGRDGLFHTSAPAATLHSEGQDECPPAGIESEDSDSEISDDGSPFRLRGNTPANIVATSSTSLSSRKNSVKTKGKQICSAFNSAKGCPAPKCMLDHRCTACASDKHSVTQCLAKPQ</sequence>
<evidence type="ECO:0000256" key="1">
    <source>
        <dbReference type="SAM" id="MobiDB-lite"/>
    </source>
</evidence>
<evidence type="ECO:0000256" key="2">
    <source>
        <dbReference type="SAM" id="Phobius"/>
    </source>
</evidence>
<dbReference type="InParanoid" id="D8QHA5"/>
<name>D8QHA5_SCHCM</name>
<dbReference type="EMBL" id="GL377312">
    <property type="protein sequence ID" value="EFI92635.1"/>
    <property type="molecule type" value="Genomic_DNA"/>
</dbReference>
<keyword evidence="2" id="KW-1133">Transmembrane helix</keyword>
<dbReference type="HOGENOM" id="CLU_1579423_0_0_1"/>
<dbReference type="AlphaFoldDB" id="D8QHA5"/>
<keyword evidence="4" id="KW-1185">Reference proteome</keyword>
<feature type="non-terminal residue" evidence="3">
    <location>
        <position position="169"/>
    </location>
</feature>
<feature type="compositionally biased region" description="Acidic residues" evidence="1">
    <location>
        <begin position="83"/>
        <end position="93"/>
    </location>
</feature>
<dbReference type="VEuPathDB" id="FungiDB:SCHCODRAFT_01216606"/>
<dbReference type="RefSeq" id="XP_003027538.1">
    <property type="nucleotide sequence ID" value="XM_003027492.1"/>
</dbReference>
<evidence type="ECO:0000313" key="4">
    <source>
        <dbReference type="Proteomes" id="UP000007431"/>
    </source>
</evidence>
<proteinExistence type="predicted"/>
<protein>
    <recommendedName>
        <fullName evidence="5">C3H1-type domain-containing protein</fullName>
    </recommendedName>
</protein>
<feature type="transmembrane region" description="Helical" evidence="2">
    <location>
        <begin position="12"/>
        <end position="32"/>
    </location>
</feature>
<keyword evidence="2" id="KW-0472">Membrane</keyword>
<dbReference type="GeneID" id="9596752"/>